<proteinExistence type="predicted"/>
<sequence>MEKRNYNPQKFKVKYEKHKPNSRASAPRMVKAWPKEEAEVADFDDAPKIPQILNVGDGSFCSTKYIDPNSTSNITAKNIESSTMNEVCYSESKNEDAPVKVSAKSQLHEVCAADNWKPPLFPVKVSAKSQLHEVCAVNNWKPPLFECCKEEGPDHLKLFTYKVTFVIESSKTFLESFGAPQPKKKIAAEHAAEGALWYLNHLGYFPIEKRNSTNKFQAHT</sequence>
<gene>
    <name evidence="1" type="ORF">Pint_30279</name>
</gene>
<protein>
    <submittedName>
        <fullName evidence="1">Uncharacterized protein</fullName>
    </submittedName>
</protein>
<accession>A0ACC0X1I6</accession>
<dbReference type="Proteomes" id="UP001163603">
    <property type="component" value="Chromosome 15"/>
</dbReference>
<evidence type="ECO:0000313" key="1">
    <source>
        <dbReference type="EMBL" id="KAJ0008242.1"/>
    </source>
</evidence>
<organism evidence="1 2">
    <name type="scientific">Pistacia integerrima</name>
    <dbReference type="NCBI Taxonomy" id="434235"/>
    <lineage>
        <taxon>Eukaryota</taxon>
        <taxon>Viridiplantae</taxon>
        <taxon>Streptophyta</taxon>
        <taxon>Embryophyta</taxon>
        <taxon>Tracheophyta</taxon>
        <taxon>Spermatophyta</taxon>
        <taxon>Magnoliopsida</taxon>
        <taxon>eudicotyledons</taxon>
        <taxon>Gunneridae</taxon>
        <taxon>Pentapetalae</taxon>
        <taxon>rosids</taxon>
        <taxon>malvids</taxon>
        <taxon>Sapindales</taxon>
        <taxon>Anacardiaceae</taxon>
        <taxon>Pistacia</taxon>
    </lineage>
</organism>
<dbReference type="EMBL" id="CM047750">
    <property type="protein sequence ID" value="KAJ0008242.1"/>
    <property type="molecule type" value="Genomic_DNA"/>
</dbReference>
<comment type="caution">
    <text evidence="1">The sequence shown here is derived from an EMBL/GenBank/DDBJ whole genome shotgun (WGS) entry which is preliminary data.</text>
</comment>
<evidence type="ECO:0000313" key="2">
    <source>
        <dbReference type="Proteomes" id="UP001163603"/>
    </source>
</evidence>
<keyword evidence="2" id="KW-1185">Reference proteome</keyword>
<name>A0ACC0X1I6_9ROSI</name>
<reference evidence="2" key="1">
    <citation type="journal article" date="2023" name="G3 (Bethesda)">
        <title>Genome assembly and association tests identify interacting loci associated with vigor, precocity, and sex in interspecific pistachio rootstocks.</title>
        <authorList>
            <person name="Palmer W."/>
            <person name="Jacygrad E."/>
            <person name="Sagayaradj S."/>
            <person name="Cavanaugh K."/>
            <person name="Han R."/>
            <person name="Bertier L."/>
            <person name="Beede B."/>
            <person name="Kafkas S."/>
            <person name="Golino D."/>
            <person name="Preece J."/>
            <person name="Michelmore R."/>
        </authorList>
    </citation>
    <scope>NUCLEOTIDE SEQUENCE [LARGE SCALE GENOMIC DNA]</scope>
</reference>